<feature type="compositionally biased region" description="Low complexity" evidence="3">
    <location>
        <begin position="97"/>
        <end position="121"/>
    </location>
</feature>
<dbReference type="Pfam" id="PF13879">
    <property type="entry name" value="Hmw_CFAP97"/>
    <property type="match status" value="1"/>
</dbReference>
<evidence type="ECO:0000256" key="1">
    <source>
        <dbReference type="ARBA" id="ARBA00008315"/>
    </source>
</evidence>
<feature type="compositionally biased region" description="Basic and acidic residues" evidence="3">
    <location>
        <begin position="294"/>
        <end position="305"/>
    </location>
</feature>
<dbReference type="GO" id="GO:0007283">
    <property type="term" value="P:spermatogenesis"/>
    <property type="evidence" value="ECO:0007669"/>
    <property type="project" value="TreeGrafter"/>
</dbReference>
<keyword evidence="5" id="KW-0969">Cilium</keyword>
<feature type="compositionally biased region" description="Basic and acidic residues" evidence="3">
    <location>
        <begin position="24"/>
        <end position="51"/>
    </location>
</feature>
<proteinExistence type="inferred from homology"/>
<keyword evidence="5" id="KW-0282">Flagellum</keyword>
<dbReference type="RefSeq" id="XP_034058998.1">
    <property type="nucleotide sequence ID" value="XM_034203107.1"/>
</dbReference>
<evidence type="ECO:0000313" key="4">
    <source>
        <dbReference type="Proteomes" id="UP000515161"/>
    </source>
</evidence>
<keyword evidence="5" id="KW-0966">Cell projection</keyword>
<dbReference type="OrthoDB" id="515313at2759"/>
<dbReference type="Proteomes" id="UP000515161">
    <property type="component" value="Unplaced"/>
</dbReference>
<evidence type="ECO:0000256" key="2">
    <source>
        <dbReference type="ARBA" id="ARBA00021424"/>
    </source>
</evidence>
<feature type="compositionally biased region" description="Basic and acidic residues" evidence="3">
    <location>
        <begin position="64"/>
        <end position="81"/>
    </location>
</feature>
<feature type="region of interest" description="Disordered" evidence="3">
    <location>
        <begin position="1"/>
        <end position="404"/>
    </location>
</feature>
<dbReference type="InterPro" id="IPR029488">
    <property type="entry name" value="Hmw/CFAP97"/>
</dbReference>
<gene>
    <name evidence="5" type="primary">cfap97</name>
</gene>
<dbReference type="GeneID" id="117537767"/>
<feature type="compositionally biased region" description="Basic and acidic residues" evidence="3">
    <location>
        <begin position="177"/>
        <end position="203"/>
    </location>
</feature>
<dbReference type="InParanoid" id="A0A6P8T5Q6"/>
<feature type="compositionally biased region" description="Basic and acidic residues" evidence="3">
    <location>
        <begin position="243"/>
        <end position="261"/>
    </location>
</feature>
<dbReference type="AlphaFoldDB" id="A0A6P8T5Q6"/>
<name>A0A6P8T5Q6_GYMAC</name>
<organism evidence="4 5">
    <name type="scientific">Gymnodraco acuticeps</name>
    <name type="common">Antarctic dragonfish</name>
    <dbReference type="NCBI Taxonomy" id="8218"/>
    <lineage>
        <taxon>Eukaryota</taxon>
        <taxon>Metazoa</taxon>
        <taxon>Chordata</taxon>
        <taxon>Craniata</taxon>
        <taxon>Vertebrata</taxon>
        <taxon>Euteleostomi</taxon>
        <taxon>Actinopterygii</taxon>
        <taxon>Neopterygii</taxon>
        <taxon>Teleostei</taxon>
        <taxon>Neoteleostei</taxon>
        <taxon>Acanthomorphata</taxon>
        <taxon>Eupercaria</taxon>
        <taxon>Perciformes</taxon>
        <taxon>Notothenioidei</taxon>
        <taxon>Bathydraconidae</taxon>
        <taxon>Gymnodraco</taxon>
    </lineage>
</organism>
<dbReference type="CTD" id="57587"/>
<sequence length="404" mass="44281">MLSPGELEGEVDHSFFDSDGEDTSASKDGGEKLEKGGKAEKEGPPAHERLQPKPIENTKVSSHLKGEDKSMESRISLDKVLNDGSAPSKRRTSPTFSESSAGADSESSSRSSSRRSSPDSRTLPRPNKTPAVGKTRGGSAGSQGVPIGRTEESEGTVTNVSRLSSPDTSPLQSLDLNHTERSLKEQRKEKRVPSSGLRDMHQEEDSDQDVDECSLRTESHLEGELVFRHPGRRSRKNYSFSNDEARRIERENHRLLREISRHSPAPRPGSSARKKTHPASKSPFIRLPHSALNRQREQQRIERDNLALLKRLQTAKPTPGLKRSEQLQDFQRQAAYLGASSYPMSTHKKEKSPSKTPSAAGPRPGSSAPHSSSAASPSPDPGDTPVPRTKRTSAAKPEHSHDEK</sequence>
<feature type="compositionally biased region" description="Basic and acidic residues" evidence="3">
    <location>
        <begin position="213"/>
        <end position="227"/>
    </location>
</feature>
<feature type="compositionally biased region" description="Low complexity" evidence="3">
    <location>
        <begin position="357"/>
        <end position="377"/>
    </location>
</feature>
<comment type="similarity">
    <text evidence="1">Belongs to the CFAP97 family.</text>
</comment>
<reference evidence="5" key="1">
    <citation type="submission" date="2025-08" db="UniProtKB">
        <authorList>
            <consortium name="RefSeq"/>
        </authorList>
    </citation>
    <scope>IDENTIFICATION</scope>
</reference>
<dbReference type="InterPro" id="IPR038791">
    <property type="entry name" value="Cfap97/Hemingway"/>
</dbReference>
<keyword evidence="4" id="KW-1185">Reference proteome</keyword>
<protein>
    <recommendedName>
        <fullName evidence="2">Cilia- and flagella-associated protein 97</fullName>
    </recommendedName>
</protein>
<dbReference type="PANTHER" id="PTHR23035">
    <property type="entry name" value="CILIA- AND FLAGELLA-ASSOCIATED PROTEIN 97-RELATED"/>
    <property type="match status" value="1"/>
</dbReference>
<evidence type="ECO:0000313" key="5">
    <source>
        <dbReference type="RefSeq" id="XP_034058998.1"/>
    </source>
</evidence>
<dbReference type="KEGG" id="gacu:117537767"/>
<dbReference type="PANTHER" id="PTHR23035:SF1">
    <property type="entry name" value="CILIA- AND FLAGELLA-ASSOCIATED PROTEIN 97"/>
    <property type="match status" value="1"/>
</dbReference>
<accession>A0A6P8T5Q6</accession>
<feature type="compositionally biased region" description="Polar residues" evidence="3">
    <location>
        <begin position="155"/>
        <end position="176"/>
    </location>
</feature>
<evidence type="ECO:0000256" key="3">
    <source>
        <dbReference type="SAM" id="MobiDB-lite"/>
    </source>
</evidence>